<name>A0A162ZLW2_DIDRA</name>
<proteinExistence type="predicted"/>
<dbReference type="Pfam" id="PF06916">
    <property type="entry name" value="FAM210A-B_dom"/>
    <property type="match status" value="1"/>
</dbReference>
<evidence type="ECO:0000256" key="1">
    <source>
        <dbReference type="SAM" id="MobiDB-lite"/>
    </source>
</evidence>
<sequence length="317" mass="34565">MKTRVARIRPGQLLFGASQAARSPVSRAFAPFARSLFSSTQPSARTRARRETLQHSALLYFRFQRSALARRFRSLRFNSNSNSHSHGNSKSNSHSNSKSNSHSNSKSNSHSNSNSNSHSNSNSNKPNASHHDPTPHLGSPEPAQSLSQKLKALSKEYGWAALGVYLALSALDFPVCFLAVRLLGTDRIGHYEEVVKDAFWNLVRVVFPTAGTTSAEKHASEDTAEATLREGSLDAGEVAAVKARNGGDACKHGPVPCALSPVTDLNLAIWTQLGLAYLVHKSLIFFRVPLTAAVLPKVVKTLRKWGYNIGKKKPKTD</sequence>
<gene>
    <name evidence="2" type="ORF">ST47_g8160</name>
</gene>
<reference evidence="2 3" key="1">
    <citation type="journal article" date="2016" name="Sci. Rep.">
        <title>Draft genome sequencing and secretome analysis of fungal phytopathogen Ascochyta rabiei provides insight into the necrotrophic effector repertoire.</title>
        <authorList>
            <person name="Verma S."/>
            <person name="Gazara R.K."/>
            <person name="Nizam S."/>
            <person name="Parween S."/>
            <person name="Chattopadhyay D."/>
            <person name="Verma P.K."/>
        </authorList>
    </citation>
    <scope>NUCLEOTIDE SEQUENCE [LARGE SCALE GENOMIC DNA]</scope>
    <source>
        <strain evidence="2 3">ArDII</strain>
    </source>
</reference>
<dbReference type="OrthoDB" id="426386at2759"/>
<dbReference type="InterPro" id="IPR045866">
    <property type="entry name" value="FAM210A/B-like"/>
</dbReference>
<comment type="caution">
    <text evidence="2">The sequence shown here is derived from an EMBL/GenBank/DDBJ whole genome shotgun (WGS) entry which is preliminary data.</text>
</comment>
<feature type="compositionally biased region" description="Low complexity" evidence="1">
    <location>
        <begin position="78"/>
        <end position="127"/>
    </location>
</feature>
<protein>
    <submittedName>
        <fullName evidence="2">Uncharacterized protein</fullName>
    </submittedName>
</protein>
<dbReference type="Proteomes" id="UP000076837">
    <property type="component" value="Unassembled WGS sequence"/>
</dbReference>
<dbReference type="GO" id="GO:0005739">
    <property type="term" value="C:mitochondrion"/>
    <property type="evidence" value="ECO:0007669"/>
    <property type="project" value="TreeGrafter"/>
</dbReference>
<keyword evidence="3" id="KW-1185">Reference proteome</keyword>
<feature type="region of interest" description="Disordered" evidence="1">
    <location>
        <begin position="78"/>
        <end position="147"/>
    </location>
</feature>
<evidence type="ECO:0000313" key="3">
    <source>
        <dbReference type="Proteomes" id="UP000076837"/>
    </source>
</evidence>
<dbReference type="AlphaFoldDB" id="A0A162ZLW2"/>
<dbReference type="EMBL" id="JYNV01000272">
    <property type="protein sequence ID" value="KZM20685.1"/>
    <property type="molecule type" value="Genomic_DNA"/>
</dbReference>
<organism evidence="2 3">
    <name type="scientific">Didymella rabiei</name>
    <name type="common">Chickpea ascochyta blight fungus</name>
    <name type="synonym">Mycosphaerella rabiei</name>
    <dbReference type="NCBI Taxonomy" id="5454"/>
    <lineage>
        <taxon>Eukaryota</taxon>
        <taxon>Fungi</taxon>
        <taxon>Dikarya</taxon>
        <taxon>Ascomycota</taxon>
        <taxon>Pezizomycotina</taxon>
        <taxon>Dothideomycetes</taxon>
        <taxon>Pleosporomycetidae</taxon>
        <taxon>Pleosporales</taxon>
        <taxon>Pleosporineae</taxon>
        <taxon>Didymellaceae</taxon>
        <taxon>Ascochyta</taxon>
    </lineage>
</organism>
<dbReference type="PANTHER" id="PTHR21377:SF0">
    <property type="entry name" value="PROTEIN FAM210B, MITOCHONDRIAL"/>
    <property type="match status" value="1"/>
</dbReference>
<dbReference type="InterPro" id="IPR009688">
    <property type="entry name" value="FAM210A/B-like_dom"/>
</dbReference>
<accession>A0A162ZLW2</accession>
<evidence type="ECO:0000313" key="2">
    <source>
        <dbReference type="EMBL" id="KZM20685.1"/>
    </source>
</evidence>
<dbReference type="PANTHER" id="PTHR21377">
    <property type="entry name" value="PROTEIN FAM210B, MITOCHONDRIAL"/>
    <property type="match status" value="1"/>
</dbReference>